<feature type="region of interest" description="Disordered" evidence="1">
    <location>
        <begin position="1"/>
        <end position="54"/>
    </location>
</feature>
<reference evidence="2 3" key="1">
    <citation type="journal article" date="2022" name="Nat. Plants">
        <title>Genomes of leafy and leafless Platanthera orchids illuminate the evolution of mycoheterotrophy.</title>
        <authorList>
            <person name="Li M.H."/>
            <person name="Liu K.W."/>
            <person name="Li Z."/>
            <person name="Lu H.C."/>
            <person name="Ye Q.L."/>
            <person name="Zhang D."/>
            <person name="Wang J.Y."/>
            <person name="Li Y.F."/>
            <person name="Zhong Z.M."/>
            <person name="Liu X."/>
            <person name="Yu X."/>
            <person name="Liu D.K."/>
            <person name="Tu X.D."/>
            <person name="Liu B."/>
            <person name="Hao Y."/>
            <person name="Liao X.Y."/>
            <person name="Jiang Y.T."/>
            <person name="Sun W.H."/>
            <person name="Chen J."/>
            <person name="Chen Y.Q."/>
            <person name="Ai Y."/>
            <person name="Zhai J.W."/>
            <person name="Wu S.S."/>
            <person name="Zhou Z."/>
            <person name="Hsiao Y.Y."/>
            <person name="Wu W.L."/>
            <person name="Chen Y.Y."/>
            <person name="Lin Y.F."/>
            <person name="Hsu J.L."/>
            <person name="Li C.Y."/>
            <person name="Wang Z.W."/>
            <person name="Zhao X."/>
            <person name="Zhong W.Y."/>
            <person name="Ma X.K."/>
            <person name="Ma L."/>
            <person name="Huang J."/>
            <person name="Chen G.Z."/>
            <person name="Huang M.Z."/>
            <person name="Huang L."/>
            <person name="Peng D.H."/>
            <person name="Luo Y.B."/>
            <person name="Zou S.Q."/>
            <person name="Chen S.P."/>
            <person name="Lan S."/>
            <person name="Tsai W.C."/>
            <person name="Van de Peer Y."/>
            <person name="Liu Z.J."/>
        </authorList>
    </citation>
    <scope>NUCLEOTIDE SEQUENCE [LARGE SCALE GENOMIC DNA]</scope>
    <source>
        <strain evidence="2">Lor288</strain>
    </source>
</reference>
<feature type="compositionally biased region" description="Low complexity" evidence="1">
    <location>
        <begin position="32"/>
        <end position="41"/>
    </location>
</feature>
<feature type="compositionally biased region" description="Low complexity" evidence="1">
    <location>
        <begin position="7"/>
        <end position="19"/>
    </location>
</feature>
<organism evidence="2 3">
    <name type="scientific">Platanthera guangdongensis</name>
    <dbReference type="NCBI Taxonomy" id="2320717"/>
    <lineage>
        <taxon>Eukaryota</taxon>
        <taxon>Viridiplantae</taxon>
        <taxon>Streptophyta</taxon>
        <taxon>Embryophyta</taxon>
        <taxon>Tracheophyta</taxon>
        <taxon>Spermatophyta</taxon>
        <taxon>Magnoliopsida</taxon>
        <taxon>Liliopsida</taxon>
        <taxon>Asparagales</taxon>
        <taxon>Orchidaceae</taxon>
        <taxon>Orchidoideae</taxon>
        <taxon>Orchideae</taxon>
        <taxon>Orchidinae</taxon>
        <taxon>Platanthera</taxon>
    </lineage>
</organism>
<evidence type="ECO:0000313" key="2">
    <source>
        <dbReference type="EMBL" id="KAK8965346.1"/>
    </source>
</evidence>
<gene>
    <name evidence="2" type="ORF">KSP40_PGU010121</name>
</gene>
<evidence type="ECO:0000313" key="3">
    <source>
        <dbReference type="Proteomes" id="UP001412067"/>
    </source>
</evidence>
<evidence type="ECO:0000256" key="1">
    <source>
        <dbReference type="SAM" id="MobiDB-lite"/>
    </source>
</evidence>
<comment type="caution">
    <text evidence="2">The sequence shown here is derived from an EMBL/GenBank/DDBJ whole genome shotgun (WGS) entry which is preliminary data.</text>
</comment>
<protein>
    <submittedName>
        <fullName evidence="2">Uncharacterized protein</fullName>
    </submittedName>
</protein>
<accession>A0ABR2MPG1</accession>
<name>A0ABR2MPG1_9ASPA</name>
<proteinExistence type="predicted"/>
<keyword evidence="3" id="KW-1185">Reference proteome</keyword>
<sequence>MLGQLQTPTPATPHEAPPALQAATQLRPSPSPNFNSSSTRPPAAPPPRTSDMHRHLRVNLLRMQLQLYHIQPPRAPPTSLSRPPLQQLRATTSKRRQPPCSHLNNHPALPHGQLHHHPHRSKLGVLQQQLHVIDPSIQ</sequence>
<dbReference type="Proteomes" id="UP001412067">
    <property type="component" value="Unassembled WGS sequence"/>
</dbReference>
<dbReference type="EMBL" id="JBBWWR010000006">
    <property type="protein sequence ID" value="KAK8965346.1"/>
    <property type="molecule type" value="Genomic_DNA"/>
</dbReference>
<feature type="region of interest" description="Disordered" evidence="1">
    <location>
        <begin position="69"/>
        <end position="118"/>
    </location>
</feature>